<name>A0A067GHX0_CITSI</name>
<accession>A0A067GHX0</accession>
<keyword evidence="3" id="KW-1185">Reference proteome</keyword>
<proteinExistence type="predicted"/>
<feature type="compositionally biased region" description="Polar residues" evidence="1">
    <location>
        <begin position="1"/>
        <end position="13"/>
    </location>
</feature>
<dbReference type="EMBL" id="KK784878">
    <property type="protein sequence ID" value="KDO79194.1"/>
    <property type="molecule type" value="Genomic_DNA"/>
</dbReference>
<organism evidence="2 3">
    <name type="scientific">Citrus sinensis</name>
    <name type="common">Sweet orange</name>
    <name type="synonym">Citrus aurantium var. sinensis</name>
    <dbReference type="NCBI Taxonomy" id="2711"/>
    <lineage>
        <taxon>Eukaryota</taxon>
        <taxon>Viridiplantae</taxon>
        <taxon>Streptophyta</taxon>
        <taxon>Embryophyta</taxon>
        <taxon>Tracheophyta</taxon>
        <taxon>Spermatophyta</taxon>
        <taxon>Magnoliopsida</taxon>
        <taxon>eudicotyledons</taxon>
        <taxon>Gunneridae</taxon>
        <taxon>Pentapetalae</taxon>
        <taxon>rosids</taxon>
        <taxon>malvids</taxon>
        <taxon>Sapindales</taxon>
        <taxon>Rutaceae</taxon>
        <taxon>Aurantioideae</taxon>
        <taxon>Citrus</taxon>
    </lineage>
</organism>
<feature type="region of interest" description="Disordered" evidence="1">
    <location>
        <begin position="1"/>
        <end position="20"/>
    </location>
</feature>
<evidence type="ECO:0000313" key="2">
    <source>
        <dbReference type="EMBL" id="KDO79194.1"/>
    </source>
</evidence>
<evidence type="ECO:0000313" key="3">
    <source>
        <dbReference type="Proteomes" id="UP000027120"/>
    </source>
</evidence>
<sequence>MFQLSLSQSNKINHPSDASHMAHAYKSSVQMFKQSIASHSNITRKQISHKLMKATLTTGCRLPVIDFSEMSVCKKRLNFTVLNGQ</sequence>
<dbReference type="Proteomes" id="UP000027120">
    <property type="component" value="Unassembled WGS sequence"/>
</dbReference>
<gene>
    <name evidence="2" type="ORF">CISIN_1g034728mg</name>
</gene>
<dbReference type="AlphaFoldDB" id="A0A067GHX0"/>
<protein>
    <submittedName>
        <fullName evidence="2">Uncharacterized protein</fullName>
    </submittedName>
</protein>
<evidence type="ECO:0000256" key="1">
    <source>
        <dbReference type="SAM" id="MobiDB-lite"/>
    </source>
</evidence>
<reference evidence="2 3" key="1">
    <citation type="submission" date="2014-04" db="EMBL/GenBank/DDBJ databases">
        <authorList>
            <consortium name="International Citrus Genome Consortium"/>
            <person name="Gmitter F."/>
            <person name="Chen C."/>
            <person name="Farmerie W."/>
            <person name="Harkins T."/>
            <person name="Desany B."/>
            <person name="Mohiuddin M."/>
            <person name="Kodira C."/>
            <person name="Borodovsky M."/>
            <person name="Lomsadze A."/>
            <person name="Burns P."/>
            <person name="Jenkins J."/>
            <person name="Prochnik S."/>
            <person name="Shu S."/>
            <person name="Chapman J."/>
            <person name="Pitluck S."/>
            <person name="Schmutz J."/>
            <person name="Rokhsar D."/>
        </authorList>
    </citation>
    <scope>NUCLEOTIDE SEQUENCE</scope>
</reference>